<evidence type="ECO:0000313" key="1">
    <source>
        <dbReference type="EMBL" id="KAB2622426.1"/>
    </source>
</evidence>
<dbReference type="Proteomes" id="UP000327157">
    <property type="component" value="Chromosome 4"/>
</dbReference>
<keyword evidence="2" id="KW-1185">Reference proteome</keyword>
<dbReference type="AlphaFoldDB" id="A0A5N5H3E0"/>
<evidence type="ECO:0000313" key="2">
    <source>
        <dbReference type="Proteomes" id="UP000327157"/>
    </source>
</evidence>
<organism evidence="1 2">
    <name type="scientific">Pyrus ussuriensis x Pyrus communis</name>
    <dbReference type="NCBI Taxonomy" id="2448454"/>
    <lineage>
        <taxon>Eukaryota</taxon>
        <taxon>Viridiplantae</taxon>
        <taxon>Streptophyta</taxon>
        <taxon>Embryophyta</taxon>
        <taxon>Tracheophyta</taxon>
        <taxon>Spermatophyta</taxon>
        <taxon>Magnoliopsida</taxon>
        <taxon>eudicotyledons</taxon>
        <taxon>Gunneridae</taxon>
        <taxon>Pentapetalae</taxon>
        <taxon>rosids</taxon>
        <taxon>fabids</taxon>
        <taxon>Rosales</taxon>
        <taxon>Rosaceae</taxon>
        <taxon>Amygdaloideae</taxon>
        <taxon>Maleae</taxon>
        <taxon>Pyrus</taxon>
    </lineage>
</organism>
<proteinExistence type="predicted"/>
<protein>
    <submittedName>
        <fullName evidence="1">Uncharacterized protein</fullName>
    </submittedName>
</protein>
<sequence>MNQGLFAKASGEGASSAMPALSSSWVEHRNDLVTDLNLFLPPSGFATFGAPAAYLHDKHDIFEESISI</sequence>
<dbReference type="OrthoDB" id="10535608at2759"/>
<name>A0A5N5H3E0_9ROSA</name>
<gene>
    <name evidence="1" type="ORF">D8674_024608</name>
</gene>
<reference evidence="1 2" key="3">
    <citation type="submission" date="2019-11" db="EMBL/GenBank/DDBJ databases">
        <title>A de novo genome assembly of a pear dwarfing rootstock.</title>
        <authorList>
            <person name="Wang F."/>
            <person name="Wang J."/>
            <person name="Li S."/>
            <person name="Zhang Y."/>
            <person name="Fang M."/>
            <person name="Ma L."/>
            <person name="Zhao Y."/>
            <person name="Jiang S."/>
        </authorList>
    </citation>
    <scope>NUCLEOTIDE SEQUENCE [LARGE SCALE GENOMIC DNA]</scope>
    <source>
        <strain evidence="1">S2</strain>
        <tissue evidence="1">Leaf</tissue>
    </source>
</reference>
<comment type="caution">
    <text evidence="1">The sequence shown here is derived from an EMBL/GenBank/DDBJ whole genome shotgun (WGS) entry which is preliminary data.</text>
</comment>
<reference evidence="1 2" key="1">
    <citation type="submission" date="2019-09" db="EMBL/GenBank/DDBJ databases">
        <authorList>
            <person name="Ou C."/>
        </authorList>
    </citation>
    <scope>NUCLEOTIDE SEQUENCE [LARGE SCALE GENOMIC DNA]</scope>
    <source>
        <strain evidence="1">S2</strain>
        <tissue evidence="1">Leaf</tissue>
    </source>
</reference>
<accession>A0A5N5H3E0</accession>
<dbReference type="EMBL" id="SMOL01000231">
    <property type="protein sequence ID" value="KAB2622426.1"/>
    <property type="molecule type" value="Genomic_DNA"/>
</dbReference>
<reference evidence="2" key="2">
    <citation type="submission" date="2019-10" db="EMBL/GenBank/DDBJ databases">
        <title>A de novo genome assembly of a pear dwarfing rootstock.</title>
        <authorList>
            <person name="Wang F."/>
            <person name="Wang J."/>
            <person name="Li S."/>
            <person name="Zhang Y."/>
            <person name="Fang M."/>
            <person name="Ma L."/>
            <person name="Zhao Y."/>
            <person name="Jiang S."/>
        </authorList>
    </citation>
    <scope>NUCLEOTIDE SEQUENCE [LARGE SCALE GENOMIC DNA]</scope>
</reference>